<feature type="domain" description="p-hydroxybenzoic acid efflux pump subunit AaeA-like beta-barrel" evidence="2">
    <location>
        <begin position="245"/>
        <end position="336"/>
    </location>
</feature>
<dbReference type="OrthoDB" id="286173at2"/>
<protein>
    <submittedName>
        <fullName evidence="3">Multidrug transporter subunit MdtN</fullName>
    </submittedName>
</protein>
<dbReference type="Pfam" id="PF25917">
    <property type="entry name" value="BSH_RND"/>
    <property type="match status" value="1"/>
</dbReference>
<evidence type="ECO:0000313" key="3">
    <source>
        <dbReference type="EMBL" id="AUT59838.1"/>
    </source>
</evidence>
<proteinExistence type="predicted"/>
<feature type="domain" description="Multidrug resistance protein MdtA-like barrel-sandwich hybrid" evidence="1">
    <location>
        <begin position="48"/>
        <end position="238"/>
    </location>
</feature>
<dbReference type="InterPro" id="IPR058634">
    <property type="entry name" value="AaeA-lik-b-barrel"/>
</dbReference>
<dbReference type="InterPro" id="IPR058625">
    <property type="entry name" value="MdtA-like_BSH"/>
</dbReference>
<sequence length="354" mass="38627">MAVRPNTLKSRKWPALTLAVITLALLAYVIWRVDTSPGTDDAYAQADTIDVVPDVSGRIVEMAVKDNQRVNKGDLLFRVDPRPFDDELARAKASLVALDKQIALTRRVVTAQQYGAGSVHALVERARVTAAQTAETLRRTQPLLAPGYVSAEDVDRVRTAQRAAEADLVAARLQAQQATSAVTGVDALVAQRDVVLADIALMQFRLDMTTVRAPFDGRVVSLKTSVGQFASALKPIFTLIDTRHWYVVANFRETELKNIRPGTPATVYLMSDTGKRFKGKVDSIGYGVLPDDGGLVLGGLPRVQRSINWVRVAQRFPVKILVDQPDAELFRIGASAVAQLNPQLNPQAANKPRS</sequence>
<dbReference type="NCBIfam" id="NF007785">
    <property type="entry name" value="PRK10476.1"/>
    <property type="match status" value="1"/>
</dbReference>
<evidence type="ECO:0000313" key="4">
    <source>
        <dbReference type="Proteomes" id="UP000243502"/>
    </source>
</evidence>
<dbReference type="EMBL" id="CP026111">
    <property type="protein sequence ID" value="AUT59838.1"/>
    <property type="molecule type" value="Genomic_DNA"/>
</dbReference>
<evidence type="ECO:0000259" key="1">
    <source>
        <dbReference type="Pfam" id="PF25917"/>
    </source>
</evidence>
<accession>A0A2I8EK88</accession>
<dbReference type="RefSeq" id="WP_042308419.1">
    <property type="nucleotide sequence ID" value="NZ_CP026111.1"/>
</dbReference>
<dbReference type="Pfam" id="PF25963">
    <property type="entry name" value="Beta-barrel_AAEA"/>
    <property type="match status" value="1"/>
</dbReference>
<dbReference type="GO" id="GO:0055085">
    <property type="term" value="P:transmembrane transport"/>
    <property type="evidence" value="ECO:0007669"/>
    <property type="project" value="InterPro"/>
</dbReference>
<name>A0A2I8EK88_9BURK</name>
<dbReference type="AlphaFoldDB" id="A0A2I8EK88"/>
<evidence type="ECO:0000259" key="2">
    <source>
        <dbReference type="Pfam" id="PF25963"/>
    </source>
</evidence>
<dbReference type="Gene3D" id="2.40.50.100">
    <property type="match status" value="1"/>
</dbReference>
<dbReference type="PANTHER" id="PTHR30367:SF1">
    <property type="entry name" value="MULTIDRUG RESISTANCE PROTEIN MDTN"/>
    <property type="match status" value="1"/>
</dbReference>
<dbReference type="SUPFAM" id="SSF111369">
    <property type="entry name" value="HlyD-like secretion proteins"/>
    <property type="match status" value="2"/>
</dbReference>
<organism evidence="3 4">
    <name type="scientific">Paraburkholderia terrae</name>
    <dbReference type="NCBI Taxonomy" id="311230"/>
    <lineage>
        <taxon>Bacteria</taxon>
        <taxon>Pseudomonadati</taxon>
        <taxon>Pseudomonadota</taxon>
        <taxon>Betaproteobacteria</taxon>
        <taxon>Burkholderiales</taxon>
        <taxon>Burkholderiaceae</taxon>
        <taxon>Paraburkholderia</taxon>
    </lineage>
</organism>
<dbReference type="InterPro" id="IPR050393">
    <property type="entry name" value="MFP_Efflux_Pump"/>
</dbReference>
<dbReference type="KEGG" id="pter:C2L65_09675"/>
<dbReference type="Gene3D" id="2.40.30.170">
    <property type="match status" value="1"/>
</dbReference>
<dbReference type="PANTHER" id="PTHR30367">
    <property type="entry name" value="P-HYDROXYBENZOIC ACID EFFLUX PUMP SUBUNIT AAEA-RELATED"/>
    <property type="match status" value="1"/>
</dbReference>
<gene>
    <name evidence="3" type="ORF">C2L65_09675</name>
</gene>
<reference evidence="3 4" key="1">
    <citation type="submission" date="2018-01" db="EMBL/GenBank/DDBJ databases">
        <title>Species boundaries and ecological features among Paraburkholderia terrae DSMZ17804T, P. hospita DSMZ17164T and P. caribensis DSMZ13236T.</title>
        <authorList>
            <person name="Pratama A.A."/>
        </authorList>
    </citation>
    <scope>NUCLEOTIDE SEQUENCE [LARGE SCALE GENOMIC DNA]</scope>
    <source>
        <strain evidence="3 4">DSM 17804</strain>
    </source>
</reference>
<dbReference type="Proteomes" id="UP000243502">
    <property type="component" value="Chromosome 1"/>
</dbReference>